<keyword evidence="3" id="KW-1185">Reference proteome</keyword>
<dbReference type="AlphaFoldDB" id="A0A319AC92"/>
<dbReference type="GeneID" id="37080680"/>
<dbReference type="RefSeq" id="XP_025435260.1">
    <property type="nucleotide sequence ID" value="XM_025579451.1"/>
</dbReference>
<dbReference type="Proteomes" id="UP000248349">
    <property type="component" value="Unassembled WGS sequence"/>
</dbReference>
<reference evidence="2 3" key="1">
    <citation type="submission" date="2016-12" db="EMBL/GenBank/DDBJ databases">
        <title>The genomes of Aspergillus section Nigri reveals drivers in fungal speciation.</title>
        <authorList>
            <consortium name="DOE Joint Genome Institute"/>
            <person name="Vesth T.C."/>
            <person name="Nybo J."/>
            <person name="Theobald S."/>
            <person name="Brandl J."/>
            <person name="Frisvad J.C."/>
            <person name="Nielsen K.F."/>
            <person name="Lyhne E.K."/>
            <person name="Kogle M.E."/>
            <person name="Kuo A."/>
            <person name="Riley R."/>
            <person name="Clum A."/>
            <person name="Nolan M."/>
            <person name="Lipzen A."/>
            <person name="Salamov A."/>
            <person name="Henrissat B."/>
            <person name="Wiebenga A."/>
            <person name="De Vries R.P."/>
            <person name="Grigoriev I.V."/>
            <person name="Mortensen U.H."/>
            <person name="Andersen M.R."/>
            <person name="Baker S.E."/>
        </authorList>
    </citation>
    <scope>NUCLEOTIDE SEQUENCE [LARGE SCALE GENOMIC DNA]</scope>
    <source>
        <strain evidence="2 3">JOP 1030-1</strain>
    </source>
</reference>
<sequence length="719" mass="82160">MIPTREDIIKFTTIVPHANEGQALLFLQGAVSLDDALSQFYDNPQKYTNHAAADAPPHIQSQDIAAPPPSYQTSVDNERHLFATAHTNPLIEAAKIRARDEQDIQNRLQQIRWNHQIFNDEIEPEHEAQNILNCACDIHRYQLRKQNRLEVLKKWSGAVMYTGGENEKTGCEKYYDDCSPILVWNSNPYSRITTPYGPVGRRRLQKPEPRYHAQWLVETLRLNASLNANAQRIANQYEPLENIWKIPDELGASGDGDSSDSTHHSDSLGPSRLMTQMRRALHLRSSDERDAVRQAKRRDDYRRLRDQIVAEETGRWPDGETRRIVADYQQRVGLRQRIAELRTRCPIQYLHLLRAGYFEPIPVAWATQNSNPLKFRIEATEGWRGITPAWRGFENTAEERLYWVLNDRAGASEGPEARRWLKPDRISALKLAQARMATAIDPPPVYEALDDTCHLQQTSTAGYSRQVMPAPLQSVDAPESPTDNTMILLDVSGSMDSPPVRPTYDQYLITRYDRTLQPKNKGIIFQSISALLVPSQLTLINRDGYRLVTFASRATDMGYINHRNLDAVWDSIHVGGGTRVMTGWQRVKDLHFQQHAAAATYHPVYGWQAGPQMPILRLLLLLDGEATDMDEFELELLSLSWVHVTVFLIGADGCSHHHRHANELQRISEINPHVAFVDAQGNTPERFVTHELLKRHLGYNVPLAEFEEWERQDPPAYDT</sequence>
<dbReference type="EMBL" id="KZ821219">
    <property type="protein sequence ID" value="PYH49278.1"/>
    <property type="molecule type" value="Genomic_DNA"/>
</dbReference>
<evidence type="ECO:0000313" key="3">
    <source>
        <dbReference type="Proteomes" id="UP000248349"/>
    </source>
</evidence>
<dbReference type="OrthoDB" id="2142598at2759"/>
<protein>
    <recommendedName>
        <fullName evidence="4">VWFA domain-containing protein</fullName>
    </recommendedName>
</protein>
<evidence type="ECO:0000256" key="1">
    <source>
        <dbReference type="SAM" id="MobiDB-lite"/>
    </source>
</evidence>
<organism evidence="2 3">
    <name type="scientific">Aspergillus saccharolyticus JOP 1030-1</name>
    <dbReference type="NCBI Taxonomy" id="1450539"/>
    <lineage>
        <taxon>Eukaryota</taxon>
        <taxon>Fungi</taxon>
        <taxon>Dikarya</taxon>
        <taxon>Ascomycota</taxon>
        <taxon>Pezizomycotina</taxon>
        <taxon>Eurotiomycetes</taxon>
        <taxon>Eurotiomycetidae</taxon>
        <taxon>Eurotiales</taxon>
        <taxon>Aspergillaceae</taxon>
        <taxon>Aspergillus</taxon>
        <taxon>Aspergillus subgen. Circumdati</taxon>
    </lineage>
</organism>
<evidence type="ECO:0008006" key="4">
    <source>
        <dbReference type="Google" id="ProtNLM"/>
    </source>
</evidence>
<feature type="region of interest" description="Disordered" evidence="1">
    <location>
        <begin position="251"/>
        <end position="272"/>
    </location>
</feature>
<evidence type="ECO:0000313" key="2">
    <source>
        <dbReference type="EMBL" id="PYH49278.1"/>
    </source>
</evidence>
<name>A0A319AC92_9EURO</name>
<dbReference type="Gene3D" id="3.40.50.410">
    <property type="entry name" value="von Willebrand factor, type A domain"/>
    <property type="match status" value="1"/>
</dbReference>
<proteinExistence type="predicted"/>
<dbReference type="InterPro" id="IPR036465">
    <property type="entry name" value="vWFA_dom_sf"/>
</dbReference>
<dbReference type="SUPFAM" id="SSF53300">
    <property type="entry name" value="vWA-like"/>
    <property type="match status" value="1"/>
</dbReference>
<gene>
    <name evidence="2" type="ORF">BP01DRAFT_420292</name>
</gene>
<accession>A0A319AC92</accession>